<keyword evidence="4 13" id="KW-0812">Transmembrane</keyword>
<comment type="similarity">
    <text evidence="13">Belongs to the G-protein coupled receptor 1 family.</text>
</comment>
<evidence type="ECO:0000256" key="1">
    <source>
        <dbReference type="ARBA" id="ARBA00004651"/>
    </source>
</evidence>
<dbReference type="AlphaFoldDB" id="A0A3B4ZGD1"/>
<feature type="transmembrane region" description="Helical" evidence="14">
    <location>
        <begin position="265"/>
        <end position="285"/>
    </location>
</feature>
<feature type="domain" description="G-protein coupled receptors family 1 profile" evidence="15">
    <location>
        <begin position="39"/>
        <end position="283"/>
    </location>
</feature>
<feature type="transmembrane region" description="Helical" evidence="14">
    <location>
        <begin position="139"/>
        <end position="156"/>
    </location>
</feature>
<dbReference type="InterPro" id="IPR000276">
    <property type="entry name" value="GPCR_Rhodpsn"/>
</dbReference>
<feature type="transmembrane region" description="Helical" evidence="14">
    <location>
        <begin position="188"/>
        <end position="211"/>
    </location>
</feature>
<dbReference type="FunFam" id="1.20.1070.10:FF:000024">
    <property type="entry name" value="Olfactory receptor"/>
    <property type="match status" value="1"/>
</dbReference>
<evidence type="ECO:0000259" key="15">
    <source>
        <dbReference type="PROSITE" id="PS50262"/>
    </source>
</evidence>
<comment type="subcellular location">
    <subcellularLocation>
        <location evidence="1 14">Cell membrane</location>
        <topology evidence="1 14">Multi-pass membrane protein</topology>
    </subcellularLocation>
</comment>
<evidence type="ECO:0000256" key="14">
    <source>
        <dbReference type="RuleBase" id="RU363047"/>
    </source>
</evidence>
<accession>A0A3B4ZGD1</accession>
<dbReference type="STRING" id="144197.ENSSPAP00000007943"/>
<keyword evidence="6 14" id="KW-1133">Transmembrane helix</keyword>
<dbReference type="SUPFAM" id="SSF81321">
    <property type="entry name" value="Family A G protein-coupled receptor-like"/>
    <property type="match status" value="1"/>
</dbReference>
<keyword evidence="11" id="KW-0325">Glycoprotein</keyword>
<evidence type="ECO:0000313" key="16">
    <source>
        <dbReference type="Ensembl" id="ENSSPAP00000007943.1"/>
    </source>
</evidence>
<evidence type="ECO:0000256" key="11">
    <source>
        <dbReference type="ARBA" id="ARBA00023180"/>
    </source>
</evidence>
<dbReference type="PANTHER" id="PTHR26451:SF847">
    <property type="entry name" value="ODORANT RECEPTOR-RELATED"/>
    <property type="match status" value="1"/>
</dbReference>
<keyword evidence="9" id="KW-1015">Disulfide bond</keyword>
<evidence type="ECO:0000256" key="5">
    <source>
        <dbReference type="ARBA" id="ARBA00022725"/>
    </source>
</evidence>
<evidence type="ECO:0000256" key="8">
    <source>
        <dbReference type="ARBA" id="ARBA00023136"/>
    </source>
</evidence>
<dbReference type="PROSITE" id="PS50262">
    <property type="entry name" value="G_PROTEIN_RECEP_F1_2"/>
    <property type="match status" value="1"/>
</dbReference>
<sequence length="304" mass="35026">MDDNFNATHITFDGYVQVQKYRYLYFLMMFTLYVLIICSNSTIVYLIWIHRNLHEPMYIFIAALSTNSILFSSVIYPKILVDVLSERQIIPYSACLFQWFLCYSLGLSDFLILAAMAYDRYVSICKPLQHPLIMKKSTITALLLSAWLVPALTLAMDSHTKLCSFILNGIYCNNLVTKLQCVIPTVSLLYGFVVFVNIAILPVLFILFTYTKILIISYRSSRDVRRKAAETCLPHLFVLISFSAMCAYDVIIAELKLDFQKTVRLMMSLQVVLYSPLLNPIIYGVKVKEISKHIKKMLCHVRLN</sequence>
<feature type="transmembrane region" description="Helical" evidence="14">
    <location>
        <begin position="232"/>
        <end position="253"/>
    </location>
</feature>
<evidence type="ECO:0000256" key="10">
    <source>
        <dbReference type="ARBA" id="ARBA00023170"/>
    </source>
</evidence>
<evidence type="ECO:0000256" key="7">
    <source>
        <dbReference type="ARBA" id="ARBA00023040"/>
    </source>
</evidence>
<evidence type="ECO:0000256" key="6">
    <source>
        <dbReference type="ARBA" id="ARBA00022989"/>
    </source>
</evidence>
<dbReference type="InterPro" id="IPR000725">
    <property type="entry name" value="Olfact_rcpt"/>
</dbReference>
<keyword evidence="2 14" id="KW-1003">Cell membrane</keyword>
<dbReference type="InterPro" id="IPR052921">
    <property type="entry name" value="GPCR1_Superfamily_Member"/>
</dbReference>
<dbReference type="GO" id="GO:0004984">
    <property type="term" value="F:olfactory receptor activity"/>
    <property type="evidence" value="ECO:0007669"/>
    <property type="project" value="InterPro"/>
</dbReference>
<evidence type="ECO:0000256" key="3">
    <source>
        <dbReference type="ARBA" id="ARBA00022606"/>
    </source>
</evidence>
<organism evidence="16">
    <name type="scientific">Stegastes partitus</name>
    <name type="common">bicolor damselfish</name>
    <dbReference type="NCBI Taxonomy" id="144197"/>
    <lineage>
        <taxon>Eukaryota</taxon>
        <taxon>Metazoa</taxon>
        <taxon>Chordata</taxon>
        <taxon>Craniata</taxon>
        <taxon>Vertebrata</taxon>
        <taxon>Euteleostomi</taxon>
        <taxon>Actinopterygii</taxon>
        <taxon>Neopterygii</taxon>
        <taxon>Teleostei</taxon>
        <taxon>Neoteleostei</taxon>
        <taxon>Acanthomorphata</taxon>
        <taxon>Ovalentaria</taxon>
        <taxon>Pomacentridae</taxon>
        <taxon>Stegastes</taxon>
    </lineage>
</organism>
<dbReference type="PANTHER" id="PTHR26451">
    <property type="entry name" value="G_PROTEIN_RECEP_F1_2 DOMAIN-CONTAINING PROTEIN"/>
    <property type="match status" value="1"/>
</dbReference>
<evidence type="ECO:0000256" key="12">
    <source>
        <dbReference type="ARBA" id="ARBA00023224"/>
    </source>
</evidence>
<feature type="transmembrane region" description="Helical" evidence="14">
    <location>
        <begin position="96"/>
        <end position="118"/>
    </location>
</feature>
<feature type="transmembrane region" description="Helical" evidence="14">
    <location>
        <begin position="57"/>
        <end position="76"/>
    </location>
</feature>
<dbReference type="Pfam" id="PF13853">
    <property type="entry name" value="7tm_4"/>
    <property type="match status" value="1"/>
</dbReference>
<name>A0A3B4ZGD1_9TELE</name>
<proteinExistence type="inferred from homology"/>
<dbReference type="PRINTS" id="PR00237">
    <property type="entry name" value="GPCRRHODOPSN"/>
</dbReference>
<dbReference type="GO" id="GO:0004930">
    <property type="term" value="F:G protein-coupled receptor activity"/>
    <property type="evidence" value="ECO:0007669"/>
    <property type="project" value="UniProtKB-KW"/>
</dbReference>
<keyword evidence="12 13" id="KW-0807">Transducer</keyword>
<dbReference type="GeneTree" id="ENSGT01030000234640"/>
<evidence type="ECO:0000256" key="4">
    <source>
        <dbReference type="ARBA" id="ARBA00022692"/>
    </source>
</evidence>
<keyword evidence="8 14" id="KW-0472">Membrane</keyword>
<keyword evidence="10 13" id="KW-0675">Receptor</keyword>
<feature type="transmembrane region" description="Helical" evidence="14">
    <location>
        <begin position="23"/>
        <end position="48"/>
    </location>
</feature>
<keyword evidence="7 13" id="KW-0297">G-protein coupled receptor</keyword>
<protein>
    <recommendedName>
        <fullName evidence="14">Olfactory receptor</fullName>
    </recommendedName>
</protein>
<dbReference type="PRINTS" id="PR00245">
    <property type="entry name" value="OLFACTORYR"/>
</dbReference>
<dbReference type="GO" id="GO:0005549">
    <property type="term" value="F:odorant binding"/>
    <property type="evidence" value="ECO:0007669"/>
    <property type="project" value="TreeGrafter"/>
</dbReference>
<evidence type="ECO:0000256" key="9">
    <source>
        <dbReference type="ARBA" id="ARBA00023157"/>
    </source>
</evidence>
<keyword evidence="3 14" id="KW-0716">Sensory transduction</keyword>
<evidence type="ECO:0000256" key="2">
    <source>
        <dbReference type="ARBA" id="ARBA00022475"/>
    </source>
</evidence>
<dbReference type="InterPro" id="IPR017452">
    <property type="entry name" value="GPCR_Rhodpsn_7TM"/>
</dbReference>
<dbReference type="PROSITE" id="PS00237">
    <property type="entry name" value="G_PROTEIN_RECEP_F1_1"/>
    <property type="match status" value="1"/>
</dbReference>
<dbReference type="Ensembl" id="ENSSPAT00000008097.1">
    <property type="protein sequence ID" value="ENSSPAP00000007943.1"/>
    <property type="gene ID" value="ENSSPAG00000006054.1"/>
</dbReference>
<evidence type="ECO:0000256" key="13">
    <source>
        <dbReference type="RuleBase" id="RU000688"/>
    </source>
</evidence>
<dbReference type="Gene3D" id="1.20.1070.10">
    <property type="entry name" value="Rhodopsin 7-helix transmembrane proteins"/>
    <property type="match status" value="1"/>
</dbReference>
<reference evidence="16" key="1">
    <citation type="submission" date="2023-09" db="UniProtKB">
        <authorList>
            <consortium name="Ensembl"/>
        </authorList>
    </citation>
    <scope>IDENTIFICATION</scope>
</reference>
<dbReference type="GO" id="GO:0005886">
    <property type="term" value="C:plasma membrane"/>
    <property type="evidence" value="ECO:0007669"/>
    <property type="project" value="UniProtKB-SubCell"/>
</dbReference>
<keyword evidence="5 14" id="KW-0552">Olfaction</keyword>